<proteinExistence type="predicted"/>
<dbReference type="InterPro" id="IPR011701">
    <property type="entry name" value="MFS"/>
</dbReference>
<organism evidence="8">
    <name type="scientific">Bifidobacterium aquikefiricola</name>
    <dbReference type="NCBI Taxonomy" id="3059038"/>
    <lineage>
        <taxon>Bacteria</taxon>
        <taxon>Bacillati</taxon>
        <taxon>Actinomycetota</taxon>
        <taxon>Actinomycetes</taxon>
        <taxon>Bifidobacteriales</taxon>
        <taxon>Bifidobacteriaceae</taxon>
        <taxon>Bifidobacterium</taxon>
    </lineage>
</organism>
<dbReference type="GO" id="GO:0005886">
    <property type="term" value="C:plasma membrane"/>
    <property type="evidence" value="ECO:0007669"/>
    <property type="project" value="UniProtKB-SubCell"/>
</dbReference>
<evidence type="ECO:0000256" key="5">
    <source>
        <dbReference type="ARBA" id="ARBA00022989"/>
    </source>
</evidence>
<dbReference type="SUPFAM" id="SSF103473">
    <property type="entry name" value="MFS general substrate transporter"/>
    <property type="match status" value="1"/>
</dbReference>
<evidence type="ECO:0000256" key="2">
    <source>
        <dbReference type="ARBA" id="ARBA00022448"/>
    </source>
</evidence>
<feature type="transmembrane region" description="Helical" evidence="7">
    <location>
        <begin position="279"/>
        <end position="296"/>
    </location>
</feature>
<dbReference type="PANTHER" id="PTHR23517">
    <property type="entry name" value="RESISTANCE PROTEIN MDTM, PUTATIVE-RELATED-RELATED"/>
    <property type="match status" value="1"/>
</dbReference>
<dbReference type="KEGG" id="baqk:QN215_09670"/>
<feature type="transmembrane region" description="Helical" evidence="7">
    <location>
        <begin position="341"/>
        <end position="363"/>
    </location>
</feature>
<name>A0AB39U6H7_9BIFI</name>
<keyword evidence="5 7" id="KW-1133">Transmembrane helix</keyword>
<reference evidence="8" key="1">
    <citation type="submission" date="2023-07" db="EMBL/GenBank/DDBJ databases">
        <title>Bifidobacterium aquikefiriaerophilum sp. nov. and Bifidobacterium eccum sp. nov., isolated from water kefir.</title>
        <authorList>
            <person name="Breselge S."/>
            <person name="Bellassi P."/>
            <person name="Barcenilla C."/>
            <person name="Alvarez-Ordonez A."/>
            <person name="Morelli L."/>
            <person name="Cotter P.D."/>
        </authorList>
    </citation>
    <scope>NUCLEOTIDE SEQUENCE</scope>
    <source>
        <strain evidence="8">WK041_4_12</strain>
    </source>
</reference>
<feature type="transmembrane region" description="Helical" evidence="7">
    <location>
        <begin position="12"/>
        <end position="37"/>
    </location>
</feature>
<evidence type="ECO:0000313" key="8">
    <source>
        <dbReference type="EMBL" id="XDS44506.1"/>
    </source>
</evidence>
<feature type="transmembrane region" description="Helical" evidence="7">
    <location>
        <begin position="252"/>
        <end position="272"/>
    </location>
</feature>
<dbReference type="Pfam" id="PF07690">
    <property type="entry name" value="MFS_1"/>
    <property type="match status" value="1"/>
</dbReference>
<evidence type="ECO:0000256" key="6">
    <source>
        <dbReference type="ARBA" id="ARBA00023136"/>
    </source>
</evidence>
<dbReference type="GO" id="GO:0022857">
    <property type="term" value="F:transmembrane transporter activity"/>
    <property type="evidence" value="ECO:0007669"/>
    <property type="project" value="InterPro"/>
</dbReference>
<comment type="subcellular location">
    <subcellularLocation>
        <location evidence="1">Cell membrane</location>
        <topology evidence="1">Multi-pass membrane protein</topology>
    </subcellularLocation>
</comment>
<keyword evidence="3" id="KW-1003">Cell membrane</keyword>
<feature type="transmembrane region" description="Helical" evidence="7">
    <location>
        <begin position="144"/>
        <end position="163"/>
    </location>
</feature>
<keyword evidence="4 7" id="KW-0812">Transmembrane</keyword>
<feature type="transmembrane region" description="Helical" evidence="7">
    <location>
        <begin position="211"/>
        <end position="232"/>
    </location>
</feature>
<gene>
    <name evidence="8" type="ORF">QN215_09670</name>
</gene>
<feature type="transmembrane region" description="Helical" evidence="7">
    <location>
        <begin position="369"/>
        <end position="388"/>
    </location>
</feature>
<evidence type="ECO:0000256" key="4">
    <source>
        <dbReference type="ARBA" id="ARBA00022692"/>
    </source>
</evidence>
<dbReference type="Gene3D" id="1.20.1250.20">
    <property type="entry name" value="MFS general substrate transporter like domains"/>
    <property type="match status" value="1"/>
</dbReference>
<dbReference type="InterPro" id="IPR050171">
    <property type="entry name" value="MFS_Transporters"/>
</dbReference>
<sequence length="389" mass="40275">MEQRNNRKGLGSSWIAAWCFTIIMASVTVTTPLWQYYEKRYGFGSTGVSVAFGAMAVGVFMALPLLGGLSDSWGRFRVMSVAIVIDLMATAILLIPGIAPLLLARVLQGCAVALTVSSAPPAISEGLSYDGRSRPELTASISTVANLGGLGFGSLLSAIVVAAVGNPFIAPFLAFAILLCASLIPCARIAASEGNRRSFHVRLPKVPDGGLRSYLGAGLCGLVSFAAFSVYASLGPGILADTFAMRSTFAGPILYCSVMACSAVGQLVLMRLQTARRRMTGMGLFVVGFALLFLALCEHMLIVFIIASLLLGLGSGLILAEASRVVTAHSHRETAAASQAGFFMMGYVGMIIPIIVLASLIGAVGTTTAFAITGTVLSLLAAAGMAATS</sequence>
<keyword evidence="2" id="KW-0813">Transport</keyword>
<dbReference type="EMBL" id="CP129674">
    <property type="protein sequence ID" value="XDS44506.1"/>
    <property type="molecule type" value="Genomic_DNA"/>
</dbReference>
<dbReference type="PANTHER" id="PTHR23517:SF13">
    <property type="entry name" value="MAJOR FACILITATOR SUPERFAMILY MFS_1"/>
    <property type="match status" value="1"/>
</dbReference>
<keyword evidence="6 7" id="KW-0472">Membrane</keyword>
<feature type="transmembrane region" description="Helical" evidence="7">
    <location>
        <begin position="43"/>
        <end position="66"/>
    </location>
</feature>
<evidence type="ECO:0000256" key="7">
    <source>
        <dbReference type="SAM" id="Phobius"/>
    </source>
</evidence>
<dbReference type="RefSeq" id="WP_369344082.1">
    <property type="nucleotide sequence ID" value="NZ_CP129674.1"/>
</dbReference>
<accession>A0AB39U6H7</accession>
<protein>
    <submittedName>
        <fullName evidence="8">MFS transporter</fullName>
    </submittedName>
</protein>
<dbReference type="InterPro" id="IPR036259">
    <property type="entry name" value="MFS_trans_sf"/>
</dbReference>
<feature type="transmembrane region" description="Helical" evidence="7">
    <location>
        <begin position="78"/>
        <end position="99"/>
    </location>
</feature>
<evidence type="ECO:0000256" key="3">
    <source>
        <dbReference type="ARBA" id="ARBA00022475"/>
    </source>
</evidence>
<feature type="transmembrane region" description="Helical" evidence="7">
    <location>
        <begin position="169"/>
        <end position="190"/>
    </location>
</feature>
<evidence type="ECO:0000256" key="1">
    <source>
        <dbReference type="ARBA" id="ARBA00004651"/>
    </source>
</evidence>
<dbReference type="AlphaFoldDB" id="A0AB39U6H7"/>